<dbReference type="SUPFAM" id="SSF53649">
    <property type="entry name" value="Alkaline phosphatase-like"/>
    <property type="match status" value="1"/>
</dbReference>
<sequence length="309" mass="33730" precursor="true">MMYFRRCAVFVATFTFTVAALAKPLAEHVFIISIDGGKPAAIEESQMPVLQKAVAEGAHTWVANTIFPSKTLPSHTSMLTGVGPDKHHILWNDWEPKQGLVHVTTIFSEAKKAGLSTAMFVGKEKFRHLLLPETVDEFDYNKAESGVVMKSTTGESKLEKEGTVFAETVARDAAAYIVKKKPSLCFIHFSDPDVVGHQYGWESPEQIKSLATVDAALGEIFKAIRKAGIADQSVVIVSADHGGHKRAHGTNMPDDMHIPWIVWGKGVKKGMTIETPVSTCDTAATALWLLDVPRPESLDGKPVTSAFQF</sequence>
<dbReference type="OrthoDB" id="9779418at2"/>
<dbReference type="CDD" id="cd16018">
    <property type="entry name" value="Enpp"/>
    <property type="match status" value="1"/>
</dbReference>
<dbReference type="Gene3D" id="3.40.720.10">
    <property type="entry name" value="Alkaline Phosphatase, subunit A"/>
    <property type="match status" value="2"/>
</dbReference>
<dbReference type="STRING" id="320771.Cflav_PD5324"/>
<comment type="caution">
    <text evidence="2">The sequence shown here is derived from an EMBL/GenBank/DDBJ whole genome shotgun (WGS) entry which is preliminary data.</text>
</comment>
<dbReference type="InterPro" id="IPR017850">
    <property type="entry name" value="Alkaline_phosphatase_core_sf"/>
</dbReference>
<dbReference type="Pfam" id="PF01663">
    <property type="entry name" value="Phosphodiest"/>
    <property type="match status" value="1"/>
</dbReference>
<evidence type="ECO:0000313" key="3">
    <source>
        <dbReference type="Proteomes" id="UP000003688"/>
    </source>
</evidence>
<dbReference type="EMBL" id="ABOX02000004">
    <property type="protein sequence ID" value="EEF62689.1"/>
    <property type="molecule type" value="Genomic_DNA"/>
</dbReference>
<gene>
    <name evidence="2" type="ORF">Cflav_PD5324</name>
</gene>
<dbReference type="PANTHER" id="PTHR10151:SF120">
    <property type="entry name" value="BIS(5'-ADENOSYL)-TRIPHOSPHATASE"/>
    <property type="match status" value="1"/>
</dbReference>
<evidence type="ECO:0000313" key="2">
    <source>
        <dbReference type="EMBL" id="EEF62689.1"/>
    </source>
</evidence>
<dbReference type="RefSeq" id="WP_007413569.1">
    <property type="nucleotide sequence ID" value="NZ_ABOX02000004.1"/>
</dbReference>
<dbReference type="InterPro" id="IPR002591">
    <property type="entry name" value="Phosphodiest/P_Trfase"/>
</dbReference>
<evidence type="ECO:0000256" key="1">
    <source>
        <dbReference type="SAM" id="SignalP"/>
    </source>
</evidence>
<dbReference type="Proteomes" id="UP000003688">
    <property type="component" value="Unassembled WGS sequence"/>
</dbReference>
<protein>
    <submittedName>
        <fullName evidence="2">Type I phosphodiesterase/nucleotide pyrophosphatase</fullName>
    </submittedName>
</protein>
<keyword evidence="1" id="KW-0732">Signal</keyword>
<dbReference type="PANTHER" id="PTHR10151">
    <property type="entry name" value="ECTONUCLEOTIDE PYROPHOSPHATASE/PHOSPHODIESTERASE"/>
    <property type="match status" value="1"/>
</dbReference>
<dbReference type="GO" id="GO:0016787">
    <property type="term" value="F:hydrolase activity"/>
    <property type="evidence" value="ECO:0007669"/>
    <property type="project" value="UniProtKB-ARBA"/>
</dbReference>
<feature type="chain" id="PRO_5002893143" evidence="1">
    <location>
        <begin position="23"/>
        <end position="309"/>
    </location>
</feature>
<dbReference type="AlphaFoldDB" id="B9XCM1"/>
<keyword evidence="3" id="KW-1185">Reference proteome</keyword>
<name>B9XCM1_PEDPL</name>
<accession>B9XCM1</accession>
<proteinExistence type="predicted"/>
<organism evidence="2 3">
    <name type="scientific">Pedosphaera parvula (strain Ellin514)</name>
    <dbReference type="NCBI Taxonomy" id="320771"/>
    <lineage>
        <taxon>Bacteria</taxon>
        <taxon>Pseudomonadati</taxon>
        <taxon>Verrucomicrobiota</taxon>
        <taxon>Pedosphaerae</taxon>
        <taxon>Pedosphaerales</taxon>
        <taxon>Pedosphaeraceae</taxon>
        <taxon>Pedosphaera</taxon>
    </lineage>
</organism>
<reference evidence="2 3" key="1">
    <citation type="journal article" date="2011" name="J. Bacteriol.">
        <title>Genome sequence of 'Pedosphaera parvula' Ellin514, an aerobic Verrucomicrobial isolate from pasture soil.</title>
        <authorList>
            <person name="Kant R."/>
            <person name="van Passel M.W."/>
            <person name="Sangwan P."/>
            <person name="Palva A."/>
            <person name="Lucas S."/>
            <person name="Copeland A."/>
            <person name="Lapidus A."/>
            <person name="Glavina Del Rio T."/>
            <person name="Dalin E."/>
            <person name="Tice H."/>
            <person name="Bruce D."/>
            <person name="Goodwin L."/>
            <person name="Pitluck S."/>
            <person name="Chertkov O."/>
            <person name="Larimer F.W."/>
            <person name="Land M.L."/>
            <person name="Hauser L."/>
            <person name="Brettin T.S."/>
            <person name="Detter J.C."/>
            <person name="Han S."/>
            <person name="de Vos W.M."/>
            <person name="Janssen P.H."/>
            <person name="Smidt H."/>
        </authorList>
    </citation>
    <scope>NUCLEOTIDE SEQUENCE [LARGE SCALE GENOMIC DNA]</scope>
    <source>
        <strain evidence="2 3">Ellin514</strain>
    </source>
</reference>
<feature type="signal peptide" evidence="1">
    <location>
        <begin position="1"/>
        <end position="22"/>
    </location>
</feature>